<dbReference type="Proteomes" id="UP000295668">
    <property type="component" value="Unassembled WGS sequence"/>
</dbReference>
<name>A0A4R5MJT2_9SPHI</name>
<keyword evidence="1" id="KW-0472">Membrane</keyword>
<feature type="transmembrane region" description="Helical" evidence="1">
    <location>
        <begin position="43"/>
        <end position="64"/>
    </location>
</feature>
<dbReference type="EMBL" id="SJCY01000008">
    <property type="protein sequence ID" value="TDG35656.1"/>
    <property type="molecule type" value="Genomic_DNA"/>
</dbReference>
<organism evidence="3 4">
    <name type="scientific">Pedobacter changchengzhani</name>
    <dbReference type="NCBI Taxonomy" id="2529274"/>
    <lineage>
        <taxon>Bacteria</taxon>
        <taxon>Pseudomonadati</taxon>
        <taxon>Bacteroidota</taxon>
        <taxon>Sphingobacteriia</taxon>
        <taxon>Sphingobacteriales</taxon>
        <taxon>Sphingobacteriaceae</taxon>
        <taxon>Pedobacter</taxon>
    </lineage>
</organism>
<proteinExistence type="predicted"/>
<dbReference type="AlphaFoldDB" id="A0A4R5MJT2"/>
<keyword evidence="4" id="KW-1185">Reference proteome</keyword>
<feature type="signal peptide" evidence="2">
    <location>
        <begin position="1"/>
        <end position="22"/>
    </location>
</feature>
<evidence type="ECO:0000256" key="2">
    <source>
        <dbReference type="SAM" id="SignalP"/>
    </source>
</evidence>
<gene>
    <name evidence="3" type="ORF">EZJ43_11580</name>
</gene>
<dbReference type="PROSITE" id="PS51257">
    <property type="entry name" value="PROKAR_LIPOPROTEIN"/>
    <property type="match status" value="1"/>
</dbReference>
<keyword evidence="2" id="KW-0732">Signal</keyword>
<sequence length="74" mass="7965">MKKILLTLTVSTLLLSSCGTLFNGGKPTAHQQTKPTPPAKRQLKAGAFIADILIFPPALILDFVNGTIYQKQAN</sequence>
<feature type="chain" id="PRO_5020427858" description="YceK/YidQ family lipoprotein" evidence="2">
    <location>
        <begin position="23"/>
        <end position="74"/>
    </location>
</feature>
<keyword evidence="1" id="KW-0812">Transmembrane</keyword>
<keyword evidence="1" id="KW-1133">Transmembrane helix</keyword>
<dbReference type="RefSeq" id="WP_133262878.1">
    <property type="nucleotide sequence ID" value="NZ_SJCY01000008.1"/>
</dbReference>
<evidence type="ECO:0000313" key="3">
    <source>
        <dbReference type="EMBL" id="TDG35656.1"/>
    </source>
</evidence>
<comment type="caution">
    <text evidence="3">The sequence shown here is derived from an EMBL/GenBank/DDBJ whole genome shotgun (WGS) entry which is preliminary data.</text>
</comment>
<evidence type="ECO:0000256" key="1">
    <source>
        <dbReference type="SAM" id="Phobius"/>
    </source>
</evidence>
<evidence type="ECO:0000313" key="4">
    <source>
        <dbReference type="Proteomes" id="UP000295668"/>
    </source>
</evidence>
<accession>A0A4R5MJT2</accession>
<reference evidence="3 4" key="1">
    <citation type="submission" date="2019-02" db="EMBL/GenBank/DDBJ databases">
        <title>Pedobacter sp. nov., a novel speices isolated from soil of pinguins habitat in Antarcitica.</title>
        <authorList>
            <person name="He R.-H."/>
        </authorList>
    </citation>
    <scope>NUCLEOTIDE SEQUENCE [LARGE SCALE GENOMIC DNA]</scope>
    <source>
        <strain evidence="3 4">E01020</strain>
    </source>
</reference>
<protein>
    <recommendedName>
        <fullName evidence="5">YceK/YidQ family lipoprotein</fullName>
    </recommendedName>
</protein>
<dbReference type="OrthoDB" id="772948at2"/>
<evidence type="ECO:0008006" key="5">
    <source>
        <dbReference type="Google" id="ProtNLM"/>
    </source>
</evidence>